<comment type="caution">
    <text evidence="1">The sequence shown here is derived from an EMBL/GenBank/DDBJ whole genome shotgun (WGS) entry which is preliminary data.</text>
</comment>
<proteinExistence type="predicted"/>
<dbReference type="EMBL" id="CAVK010000072">
    <property type="protein sequence ID" value="CCW17247.1"/>
    <property type="molecule type" value="Genomic_DNA"/>
</dbReference>
<sequence length="184" mass="20163">MGRRPDLIDELIEHAGQRAGEILSAPDAAASLRHIGADRLSEIQRLETSPLATDQLVAVALRLAGSRTARGDVIEHLATYFRSPASTLEIEAQRRTIWQENRGELLPIDHAEAAAVEIEQAISDVVGVDSSEQLSRWAALYADLWCDPRLGASAHARRVMLAMVSVLHERSRLLAEGFNLRGIS</sequence>
<reference evidence="1 2" key="1">
    <citation type="submission" date="2013-03" db="EMBL/GenBank/DDBJ databases">
        <authorList>
            <person name="Le V."/>
        </authorList>
    </citation>
    <scope>NUCLEOTIDE SEQUENCE [LARGE SCALE GENOMIC DNA]</scope>
    <source>
        <strain evidence="1 2">BiD32</strain>
    </source>
</reference>
<evidence type="ECO:0000313" key="2">
    <source>
        <dbReference type="Proteomes" id="UP000013201"/>
    </source>
</evidence>
<keyword evidence="2" id="KW-1185">Reference proteome</keyword>
<gene>
    <name evidence="1" type="ORF">EBBID32_15860</name>
</gene>
<dbReference type="AlphaFoldDB" id="N1MNS3"/>
<organism evidence="1 2">
    <name type="scientific">Sphingobium indicum BiD32</name>
    <dbReference type="NCBI Taxonomy" id="1301087"/>
    <lineage>
        <taxon>Bacteria</taxon>
        <taxon>Pseudomonadati</taxon>
        <taxon>Pseudomonadota</taxon>
        <taxon>Alphaproteobacteria</taxon>
        <taxon>Sphingomonadales</taxon>
        <taxon>Sphingomonadaceae</taxon>
        <taxon>Sphingobium</taxon>
    </lineage>
</organism>
<protein>
    <submittedName>
        <fullName evidence="1">Uncharacterized protein</fullName>
    </submittedName>
</protein>
<evidence type="ECO:0000313" key="1">
    <source>
        <dbReference type="EMBL" id="CCW17247.1"/>
    </source>
</evidence>
<reference evidence="2" key="2">
    <citation type="submission" date="2013-04" db="EMBL/GenBank/DDBJ databases">
        <title>Bisphenol A degrading Sphingobium sp. strain BiD32.</title>
        <authorList>
            <person name="Nielsen J.L."/>
            <person name="Zhou N.A."/>
            <person name="Kjeldal H."/>
        </authorList>
    </citation>
    <scope>NUCLEOTIDE SEQUENCE [LARGE SCALE GENOMIC DNA]</scope>
    <source>
        <strain evidence="2">BiD32</strain>
    </source>
</reference>
<dbReference type="Proteomes" id="UP000013201">
    <property type="component" value="Unassembled WGS sequence"/>
</dbReference>
<name>N1MNS3_9SPHN</name>
<accession>N1MNS3</accession>